<reference evidence="2 3" key="1">
    <citation type="submission" date="2018-02" db="EMBL/GenBank/DDBJ databases">
        <title>The draft genome of Phyllobacterium sp. 1N-3.</title>
        <authorList>
            <person name="Liu L."/>
            <person name="Li L."/>
            <person name="Zhang X."/>
            <person name="Wang T."/>
            <person name="Liang L."/>
        </authorList>
    </citation>
    <scope>NUCLEOTIDE SEQUENCE [LARGE SCALE GENOMIC DNA]</scope>
    <source>
        <strain evidence="2 3">1N-3</strain>
    </source>
</reference>
<protein>
    <recommendedName>
        <fullName evidence="1">YjiS-like domain-containing protein</fullName>
    </recommendedName>
</protein>
<dbReference type="AlphaFoldDB" id="A0A2S9IMS5"/>
<dbReference type="EMBL" id="PVBR01000016">
    <property type="protein sequence ID" value="PRD41834.1"/>
    <property type="molecule type" value="Genomic_DNA"/>
</dbReference>
<dbReference type="Proteomes" id="UP000239434">
    <property type="component" value="Unassembled WGS sequence"/>
</dbReference>
<evidence type="ECO:0000313" key="2">
    <source>
        <dbReference type="EMBL" id="PRD41834.1"/>
    </source>
</evidence>
<evidence type="ECO:0000313" key="3">
    <source>
        <dbReference type="Proteomes" id="UP000239434"/>
    </source>
</evidence>
<keyword evidence="3" id="KW-1185">Reference proteome</keyword>
<organism evidence="2 3">
    <name type="scientific">Phyllobacterium phragmitis</name>
    <dbReference type="NCBI Taxonomy" id="2670329"/>
    <lineage>
        <taxon>Bacteria</taxon>
        <taxon>Pseudomonadati</taxon>
        <taxon>Pseudomonadota</taxon>
        <taxon>Alphaproteobacteria</taxon>
        <taxon>Hyphomicrobiales</taxon>
        <taxon>Phyllobacteriaceae</taxon>
        <taxon>Phyllobacterium</taxon>
    </lineage>
</organism>
<sequence>MFTKKARSFEKKLRNERAEMLSVRWIFLCSRAPRRTAMTTIKTTTVKLPAATGFAAMMTQTATHAFNMVVKFFVVRRNRAAILGLGDLDDHMLKDIGISRSDLHAVLGYSYLDDPSSALGDLADARVRQQAVRSISL</sequence>
<name>A0A2S9IMS5_9HYPH</name>
<comment type="caution">
    <text evidence="2">The sequence shown here is derived from an EMBL/GenBank/DDBJ whole genome shotgun (WGS) entry which is preliminary data.</text>
</comment>
<gene>
    <name evidence="2" type="ORF">C5748_19445</name>
</gene>
<feature type="domain" description="YjiS-like" evidence="1">
    <location>
        <begin position="76"/>
        <end position="104"/>
    </location>
</feature>
<dbReference type="InterPro" id="IPR009506">
    <property type="entry name" value="YjiS-like"/>
</dbReference>
<proteinExistence type="predicted"/>
<evidence type="ECO:0000259" key="1">
    <source>
        <dbReference type="Pfam" id="PF06568"/>
    </source>
</evidence>
<dbReference type="Pfam" id="PF06568">
    <property type="entry name" value="YjiS-like"/>
    <property type="match status" value="1"/>
</dbReference>
<accession>A0A2S9IMS5</accession>